<protein>
    <submittedName>
        <fullName evidence="2">Uncharacterized protein</fullName>
    </submittedName>
</protein>
<evidence type="ECO:0000313" key="2">
    <source>
        <dbReference type="EMBL" id="SCU71340.1"/>
    </source>
</evidence>
<dbReference type="RefSeq" id="XP_067082016.1">
    <property type="nucleotide sequence ID" value="XM_067225915.1"/>
</dbReference>
<name>A0A1G4IG04_TRYEQ</name>
<feature type="signal peptide" evidence="1">
    <location>
        <begin position="1"/>
        <end position="32"/>
    </location>
</feature>
<evidence type="ECO:0000313" key="3">
    <source>
        <dbReference type="Proteomes" id="UP000195570"/>
    </source>
</evidence>
<dbReference type="GeneID" id="92376861"/>
<dbReference type="EMBL" id="CZPT02001620">
    <property type="protein sequence ID" value="SCU71340.1"/>
    <property type="molecule type" value="Genomic_DNA"/>
</dbReference>
<keyword evidence="1" id="KW-0732">Signal</keyword>
<dbReference type="AlphaFoldDB" id="A0A1G4IG04"/>
<accession>A0A1G4IG04</accession>
<organism evidence="2 3">
    <name type="scientific">Trypanosoma equiperdum</name>
    <dbReference type="NCBI Taxonomy" id="5694"/>
    <lineage>
        <taxon>Eukaryota</taxon>
        <taxon>Discoba</taxon>
        <taxon>Euglenozoa</taxon>
        <taxon>Kinetoplastea</taxon>
        <taxon>Metakinetoplastina</taxon>
        <taxon>Trypanosomatida</taxon>
        <taxon>Trypanosomatidae</taxon>
        <taxon>Trypanosoma</taxon>
    </lineage>
</organism>
<feature type="chain" id="PRO_5009235462" evidence="1">
    <location>
        <begin position="33"/>
        <end position="126"/>
    </location>
</feature>
<keyword evidence="3" id="KW-1185">Reference proteome</keyword>
<proteinExistence type="predicted"/>
<evidence type="ECO:0000256" key="1">
    <source>
        <dbReference type="SAM" id="SignalP"/>
    </source>
</evidence>
<comment type="caution">
    <text evidence="2">The sequence shown here is derived from an EMBL/GenBank/DDBJ whole genome shotgun (WGS) entry which is preliminary data.</text>
</comment>
<gene>
    <name evidence="2" type="ORF">TEOVI_000292100</name>
</gene>
<dbReference type="Proteomes" id="UP000195570">
    <property type="component" value="Unassembled WGS sequence"/>
</dbReference>
<dbReference type="VEuPathDB" id="TriTrypDB:TEOVI_000292100"/>
<reference evidence="2" key="1">
    <citation type="submission" date="2016-09" db="EMBL/GenBank/DDBJ databases">
        <authorList>
            <person name="Hebert L."/>
            <person name="Moumen B."/>
        </authorList>
    </citation>
    <scope>NUCLEOTIDE SEQUENCE [LARGE SCALE GENOMIC DNA]</scope>
    <source>
        <strain evidence="2">OVI</strain>
    </source>
</reference>
<sequence>MLNSCLCKIFMFVRFLVLIVFALCTNILSAGAKECKLMGEMEAWKHDGGSFIHDEKSGTWHELNSDGESVASFVEFTRKDDTVVLRDESRHLFLLLRPDLAAIMNNGDDNFQPLFQGRFVSSVSCA</sequence>